<accession>A0ABU2YBJ1</accession>
<evidence type="ECO:0000313" key="4">
    <source>
        <dbReference type="EMBL" id="MDT0555564.1"/>
    </source>
</evidence>
<evidence type="ECO:0000259" key="2">
    <source>
        <dbReference type="Pfam" id="PF00534"/>
    </source>
</evidence>
<dbReference type="InterPro" id="IPR001296">
    <property type="entry name" value="Glyco_trans_1"/>
</dbReference>
<proteinExistence type="predicted"/>
<reference evidence="4 5" key="1">
    <citation type="submission" date="2023-09" db="EMBL/GenBank/DDBJ databases">
        <authorList>
            <person name="Rey-Velasco X."/>
        </authorList>
    </citation>
    <scope>NUCLEOTIDE SEQUENCE [LARGE SCALE GENOMIC DNA]</scope>
    <source>
        <strain evidence="4 5">W242</strain>
    </source>
</reference>
<dbReference type="PANTHER" id="PTHR46401:SF2">
    <property type="entry name" value="GLYCOSYLTRANSFERASE WBBK-RELATED"/>
    <property type="match status" value="1"/>
</dbReference>
<dbReference type="Proteomes" id="UP001254488">
    <property type="component" value="Unassembled WGS sequence"/>
</dbReference>
<dbReference type="Pfam" id="PF00534">
    <property type="entry name" value="Glycos_transf_1"/>
    <property type="match status" value="1"/>
</dbReference>
<name>A0ABU2YBJ1_9FLAO</name>
<evidence type="ECO:0000256" key="1">
    <source>
        <dbReference type="ARBA" id="ARBA00022679"/>
    </source>
</evidence>
<feature type="domain" description="Glycosyl transferase family 1" evidence="2">
    <location>
        <begin position="184"/>
        <end position="338"/>
    </location>
</feature>
<dbReference type="PANTHER" id="PTHR46401">
    <property type="entry name" value="GLYCOSYLTRANSFERASE WBBK-RELATED"/>
    <property type="match status" value="1"/>
</dbReference>
<evidence type="ECO:0000259" key="3">
    <source>
        <dbReference type="Pfam" id="PF13439"/>
    </source>
</evidence>
<dbReference type="Gene3D" id="3.40.50.2000">
    <property type="entry name" value="Glycogen Phosphorylase B"/>
    <property type="match status" value="2"/>
</dbReference>
<protein>
    <submittedName>
        <fullName evidence="4">Glycosyltransferase family 1 protein</fullName>
    </submittedName>
</protein>
<dbReference type="CDD" id="cd03809">
    <property type="entry name" value="GT4_MtfB-like"/>
    <property type="match status" value="1"/>
</dbReference>
<comment type="caution">
    <text evidence="4">The sequence shown here is derived from an EMBL/GenBank/DDBJ whole genome shotgun (WGS) entry which is preliminary data.</text>
</comment>
<feature type="domain" description="Glycosyltransferase subfamily 4-like N-terminal" evidence="3">
    <location>
        <begin position="59"/>
        <end position="170"/>
    </location>
</feature>
<dbReference type="InterPro" id="IPR028098">
    <property type="entry name" value="Glyco_trans_4-like_N"/>
</dbReference>
<dbReference type="RefSeq" id="WP_311332514.1">
    <property type="nucleotide sequence ID" value="NZ_JAVRHZ010000002.1"/>
</dbReference>
<keyword evidence="1" id="KW-0808">Transferase</keyword>
<dbReference type="SUPFAM" id="SSF53756">
    <property type="entry name" value="UDP-Glycosyltransferase/glycogen phosphorylase"/>
    <property type="match status" value="1"/>
</dbReference>
<sequence>MKILVDAHVFDGKFQGSRTYIKGLYSALISKQKDWKFYFAGYDVSVLKKEFGEGKNTHYIQLKNRNKLVRLFYEFPQIIKRLKIDFSHFQYISPLIKRGKYIVTTHDILFEEKRFSHFFPKKYKLINGTFFKHSAKKADVLLTVSTYSQQKISELYNIAKDDIHITPNAVAQLDEKTTKDNHIKEEYGIEKYLLYVSRIEPRKNHIAILKAFINLKLHTKGYKVVFIGKQDINDPELDTYIKEHNKILNEHLVQFPNVSGIALQKFYANAACVVYPSFAEGFGIPPLEGAVYGSKVLCSNATAMQDFTFFKYHIDPYNQKEIEESLCKLLEHEDVNIEKTRSLILEKYTWEKSAEVFVKAVSNKVY</sequence>
<keyword evidence="5" id="KW-1185">Reference proteome</keyword>
<gene>
    <name evidence="4" type="ORF">RM538_06080</name>
</gene>
<organism evidence="4 5">
    <name type="scientific">Patiriisocius hiemis</name>
    <dbReference type="NCBI Taxonomy" id="3075604"/>
    <lineage>
        <taxon>Bacteria</taxon>
        <taxon>Pseudomonadati</taxon>
        <taxon>Bacteroidota</taxon>
        <taxon>Flavobacteriia</taxon>
        <taxon>Flavobacteriales</taxon>
        <taxon>Flavobacteriaceae</taxon>
        <taxon>Patiriisocius</taxon>
    </lineage>
</organism>
<evidence type="ECO:0000313" key="5">
    <source>
        <dbReference type="Proteomes" id="UP001254488"/>
    </source>
</evidence>
<dbReference type="Pfam" id="PF13439">
    <property type="entry name" value="Glyco_transf_4"/>
    <property type="match status" value="1"/>
</dbReference>
<dbReference type="EMBL" id="JAVRHZ010000002">
    <property type="protein sequence ID" value="MDT0555564.1"/>
    <property type="molecule type" value="Genomic_DNA"/>
</dbReference>